<dbReference type="STRING" id="571438.SAMN05192586_10786"/>
<evidence type="ECO:0000256" key="4">
    <source>
        <dbReference type="ARBA" id="ARBA00011771"/>
    </source>
</evidence>
<dbReference type="Proteomes" id="UP000199355">
    <property type="component" value="Unassembled WGS sequence"/>
</dbReference>
<dbReference type="PROSITE" id="PS51318">
    <property type="entry name" value="TAT"/>
    <property type="match status" value="1"/>
</dbReference>
<dbReference type="Pfam" id="PF04879">
    <property type="entry name" value="Molybdop_Fe4S4"/>
    <property type="match status" value="1"/>
</dbReference>
<dbReference type="PROSITE" id="PS51669">
    <property type="entry name" value="4FE4S_MOW_BIS_MGD"/>
    <property type="match status" value="1"/>
</dbReference>
<dbReference type="Gene3D" id="2.20.25.90">
    <property type="entry name" value="ADC-like domains"/>
    <property type="match status" value="1"/>
</dbReference>
<keyword evidence="9" id="KW-0411">Iron-sulfur</keyword>
<proteinExistence type="inferred from homology"/>
<dbReference type="PROSITE" id="PS00551">
    <property type="entry name" value="MOLYBDOPTERIN_PROK_1"/>
    <property type="match status" value="1"/>
</dbReference>
<evidence type="ECO:0000256" key="1">
    <source>
        <dbReference type="ARBA" id="ARBA00001966"/>
    </source>
</evidence>
<gene>
    <name evidence="11" type="ORF">SAMN05192586_10786</name>
</gene>
<evidence type="ECO:0000313" key="11">
    <source>
        <dbReference type="EMBL" id="SDF54851.1"/>
    </source>
</evidence>
<keyword evidence="7" id="KW-0560">Oxidoreductase</keyword>
<dbReference type="GO" id="GO:0009055">
    <property type="term" value="F:electron transfer activity"/>
    <property type="evidence" value="ECO:0007669"/>
    <property type="project" value="TreeGrafter"/>
</dbReference>
<evidence type="ECO:0000256" key="7">
    <source>
        <dbReference type="ARBA" id="ARBA00023002"/>
    </source>
</evidence>
<comment type="subunit">
    <text evidence="4">Heterodimer of a large and a small subunit.</text>
</comment>
<dbReference type="InterPro" id="IPR019546">
    <property type="entry name" value="TAT_signal_bac_arc"/>
</dbReference>
<keyword evidence="6" id="KW-0479">Metal-binding</keyword>
<reference evidence="12" key="1">
    <citation type="submission" date="2016-10" db="EMBL/GenBank/DDBJ databases">
        <authorList>
            <person name="Varghese N."/>
            <person name="Submissions S."/>
        </authorList>
    </citation>
    <scope>NUCLEOTIDE SEQUENCE [LARGE SCALE GENOMIC DNA]</scope>
    <source>
        <strain evidence="12">KHC7</strain>
    </source>
</reference>
<dbReference type="InterPro" id="IPR006311">
    <property type="entry name" value="TAT_signal"/>
</dbReference>
<dbReference type="GO" id="GO:0030151">
    <property type="term" value="F:molybdenum ion binding"/>
    <property type="evidence" value="ECO:0007669"/>
    <property type="project" value="TreeGrafter"/>
</dbReference>
<comment type="subcellular location">
    <subcellularLocation>
        <location evidence="2">Periplasm</location>
    </subcellularLocation>
</comment>
<dbReference type="NCBIfam" id="TIGR01409">
    <property type="entry name" value="TAT_signal_seq"/>
    <property type="match status" value="1"/>
</dbReference>
<sequence length="188" mass="20860">MKSTRRSFLKGVGAGVLCLTLGQLGFDLGEAQAYAGKLKIEGAKEVISVCPFCSVCCQVIAYVRDGKLVSTEGDPDFPVNEGALCAKGAALFTMYTSDHRLKKPLYRAPHSDQWVEKDWEWCLNQIAQRIKETRDKDMVLKNAKGQTVNRLDTIFWMGTSHASNEECAVIHQAMRGLGVVHMDHQARV</sequence>
<evidence type="ECO:0000259" key="10">
    <source>
        <dbReference type="PROSITE" id="PS51669"/>
    </source>
</evidence>
<dbReference type="EMBL" id="FNBX01000007">
    <property type="protein sequence ID" value="SDF54851.1"/>
    <property type="molecule type" value="Genomic_DNA"/>
</dbReference>
<name>A0A1G7LZN3_9BACT</name>
<dbReference type="GO" id="GO:0042597">
    <property type="term" value="C:periplasmic space"/>
    <property type="evidence" value="ECO:0007669"/>
    <property type="project" value="UniProtKB-SubCell"/>
</dbReference>
<dbReference type="PANTHER" id="PTHR43598">
    <property type="entry name" value="TUNGSTEN-CONTAINING FORMYLMETHANOFURAN DEHYDROGENASE 2 SUBUNIT B"/>
    <property type="match status" value="1"/>
</dbReference>
<dbReference type="SUPFAM" id="SSF53706">
    <property type="entry name" value="Formate dehydrogenase/DMSO reductase, domains 1-3"/>
    <property type="match status" value="1"/>
</dbReference>
<comment type="similarity">
    <text evidence="3">Belongs to the prokaryotic molybdopterin-containing oxidoreductase family.</text>
</comment>
<dbReference type="InterPro" id="IPR006963">
    <property type="entry name" value="Mopterin_OxRdtase_4Fe-4S_dom"/>
</dbReference>
<dbReference type="PANTHER" id="PTHR43598:SF1">
    <property type="entry name" value="FORMATE DEHYDROGENASE-O MAJOR SUBUNIT"/>
    <property type="match status" value="1"/>
</dbReference>
<dbReference type="GO" id="GO:0016491">
    <property type="term" value="F:oxidoreductase activity"/>
    <property type="evidence" value="ECO:0007669"/>
    <property type="project" value="UniProtKB-KW"/>
</dbReference>
<evidence type="ECO:0000256" key="5">
    <source>
        <dbReference type="ARBA" id="ARBA00022485"/>
    </source>
</evidence>
<feature type="domain" description="4Fe-4S Mo/W bis-MGD-type" evidence="10">
    <location>
        <begin position="43"/>
        <end position="99"/>
    </location>
</feature>
<dbReference type="Gene3D" id="3.40.50.740">
    <property type="match status" value="1"/>
</dbReference>
<protein>
    <submittedName>
        <fullName evidence="11">Formate dehydrogenase major subunit</fullName>
    </submittedName>
</protein>
<keyword evidence="12" id="KW-1185">Reference proteome</keyword>
<evidence type="ECO:0000256" key="8">
    <source>
        <dbReference type="ARBA" id="ARBA00023004"/>
    </source>
</evidence>
<organism evidence="11 12">
    <name type="scientific">Desulfovibrio legallii</name>
    <dbReference type="NCBI Taxonomy" id="571438"/>
    <lineage>
        <taxon>Bacteria</taxon>
        <taxon>Pseudomonadati</taxon>
        <taxon>Thermodesulfobacteriota</taxon>
        <taxon>Desulfovibrionia</taxon>
        <taxon>Desulfovibrionales</taxon>
        <taxon>Desulfovibrionaceae</taxon>
        <taxon>Desulfovibrio</taxon>
    </lineage>
</organism>
<comment type="cofactor">
    <cofactor evidence="1">
        <name>[4Fe-4S] cluster</name>
        <dbReference type="ChEBI" id="CHEBI:49883"/>
    </cofactor>
</comment>
<dbReference type="InterPro" id="IPR027467">
    <property type="entry name" value="MopterinOxRdtase_cofactor_BS"/>
</dbReference>
<evidence type="ECO:0000256" key="3">
    <source>
        <dbReference type="ARBA" id="ARBA00010312"/>
    </source>
</evidence>
<dbReference type="GO" id="GO:0009061">
    <property type="term" value="P:anaerobic respiration"/>
    <property type="evidence" value="ECO:0007669"/>
    <property type="project" value="TreeGrafter"/>
</dbReference>
<dbReference type="AlphaFoldDB" id="A0A1G7LZN3"/>
<accession>A0A1G7LZN3</accession>
<evidence type="ECO:0000256" key="9">
    <source>
        <dbReference type="ARBA" id="ARBA00023014"/>
    </source>
</evidence>
<evidence type="ECO:0000313" key="12">
    <source>
        <dbReference type="Proteomes" id="UP000199355"/>
    </source>
</evidence>
<dbReference type="SMART" id="SM00926">
    <property type="entry name" value="Molybdop_Fe4S4"/>
    <property type="match status" value="1"/>
</dbReference>
<evidence type="ECO:0000256" key="6">
    <source>
        <dbReference type="ARBA" id="ARBA00022723"/>
    </source>
</evidence>
<dbReference type="GO" id="GO:0051539">
    <property type="term" value="F:4 iron, 4 sulfur cluster binding"/>
    <property type="evidence" value="ECO:0007669"/>
    <property type="project" value="UniProtKB-KW"/>
</dbReference>
<evidence type="ECO:0000256" key="2">
    <source>
        <dbReference type="ARBA" id="ARBA00004418"/>
    </source>
</evidence>
<keyword evidence="5" id="KW-0004">4Fe-4S</keyword>
<keyword evidence="8" id="KW-0408">Iron</keyword>